<dbReference type="Proteomes" id="UP001279642">
    <property type="component" value="Unassembled WGS sequence"/>
</dbReference>
<evidence type="ECO:0000313" key="3">
    <source>
        <dbReference type="Proteomes" id="UP001279642"/>
    </source>
</evidence>
<proteinExistence type="predicted"/>
<reference evidence="2 3" key="1">
    <citation type="journal article" date="2016" name="Antonie Van Leeuwenhoek">
        <title>Dongia soli sp. nov., isolated from soil from Dokdo, Korea.</title>
        <authorList>
            <person name="Kim D.U."/>
            <person name="Lee H."/>
            <person name="Kim H."/>
            <person name="Kim S.G."/>
            <person name="Ka J.O."/>
        </authorList>
    </citation>
    <scope>NUCLEOTIDE SEQUENCE [LARGE SCALE GENOMIC DNA]</scope>
    <source>
        <strain evidence="2 3">D78</strain>
    </source>
</reference>
<dbReference type="RefSeq" id="WP_320509854.1">
    <property type="nucleotide sequence ID" value="NZ_JAXCLW010000006.1"/>
</dbReference>
<evidence type="ECO:0000313" key="2">
    <source>
        <dbReference type="EMBL" id="MDY0884780.1"/>
    </source>
</evidence>
<comment type="caution">
    <text evidence="2">The sequence shown here is derived from an EMBL/GenBank/DDBJ whole genome shotgun (WGS) entry which is preliminary data.</text>
</comment>
<protein>
    <submittedName>
        <fullName evidence="2">Uncharacterized protein</fullName>
    </submittedName>
</protein>
<evidence type="ECO:0000256" key="1">
    <source>
        <dbReference type="SAM" id="MobiDB-lite"/>
    </source>
</evidence>
<keyword evidence="3" id="KW-1185">Reference proteome</keyword>
<gene>
    <name evidence="2" type="ORF">SMD27_18195</name>
</gene>
<feature type="compositionally biased region" description="Basic and acidic residues" evidence="1">
    <location>
        <begin position="82"/>
        <end position="97"/>
    </location>
</feature>
<sequence length="121" mass="13728">MVSQLDVIPHLRGAPRYSPKRNRFVFGLTNHELFVAVAVDPRICNGWCQAGSISYGECSSMLSQRRDRIEAGIQCLLRQRTGREMNENADSEEKPTDDLTAEDIDSSHLEFWNPAELEDAF</sequence>
<organism evidence="2 3">
    <name type="scientific">Dongia soli</name>
    <dbReference type="NCBI Taxonomy" id="600628"/>
    <lineage>
        <taxon>Bacteria</taxon>
        <taxon>Pseudomonadati</taxon>
        <taxon>Pseudomonadota</taxon>
        <taxon>Alphaproteobacteria</taxon>
        <taxon>Rhodospirillales</taxon>
        <taxon>Dongiaceae</taxon>
        <taxon>Dongia</taxon>
    </lineage>
</organism>
<feature type="region of interest" description="Disordered" evidence="1">
    <location>
        <begin position="82"/>
        <end position="121"/>
    </location>
</feature>
<accession>A0ABU5EH09</accession>
<dbReference type="EMBL" id="JAXCLW010000006">
    <property type="protein sequence ID" value="MDY0884780.1"/>
    <property type="molecule type" value="Genomic_DNA"/>
</dbReference>
<name>A0ABU5EH09_9PROT</name>